<name>A0A1C9EI69_9CAUD</name>
<dbReference type="GO" id="GO:0003887">
    <property type="term" value="F:DNA-directed DNA polymerase activity"/>
    <property type="evidence" value="ECO:0007669"/>
    <property type="project" value="UniProtKB-KW"/>
</dbReference>
<dbReference type="KEGG" id="vg:80018768"/>
<evidence type="ECO:0000256" key="1">
    <source>
        <dbReference type="ARBA" id="ARBA00022679"/>
    </source>
</evidence>
<organism evidence="7 8">
    <name type="scientific">Rhodococcus phage ChewyVIII</name>
    <dbReference type="NCBI Taxonomy" id="1887657"/>
    <lineage>
        <taxon>Viruses</taxon>
        <taxon>Duplodnaviria</taxon>
        <taxon>Heunggongvirae</taxon>
        <taxon>Uroviricota</taxon>
        <taxon>Caudoviricetes</taxon>
        <taxon>Chewyvirus</taxon>
        <taxon>Chewyvirus chewyVIII</taxon>
    </lineage>
</organism>
<dbReference type="Proteomes" id="UP000221751">
    <property type="component" value="Segment"/>
</dbReference>
<feature type="domain" description="Bacterial DNA polymerase III alpha subunit NTPase" evidence="5">
    <location>
        <begin position="35"/>
        <end position="285"/>
    </location>
</feature>
<evidence type="ECO:0000313" key="7">
    <source>
        <dbReference type="EMBL" id="AON97491.1"/>
    </source>
</evidence>
<dbReference type="InterPro" id="IPR011708">
    <property type="entry name" value="DNA_pol3_alpha_NTPase_dom"/>
</dbReference>
<accession>A0A1C9EI69</accession>
<dbReference type="PANTHER" id="PTHR32294">
    <property type="entry name" value="DNA POLYMERASE III SUBUNIT ALPHA"/>
    <property type="match status" value="1"/>
</dbReference>
<protein>
    <submittedName>
        <fullName evidence="7">DNA polymerase III alpha subunit</fullName>
    </submittedName>
</protein>
<dbReference type="GO" id="GO:0006260">
    <property type="term" value="P:DNA replication"/>
    <property type="evidence" value="ECO:0007669"/>
    <property type="project" value="UniProtKB-KW"/>
</dbReference>
<evidence type="ECO:0000256" key="2">
    <source>
        <dbReference type="ARBA" id="ARBA00022695"/>
    </source>
</evidence>
<evidence type="ECO:0000259" key="6">
    <source>
        <dbReference type="Pfam" id="PF17657"/>
    </source>
</evidence>
<keyword evidence="2" id="KW-0548">Nucleotidyltransferase</keyword>
<keyword evidence="3" id="KW-0235">DNA replication</keyword>
<feature type="domain" description="DNA polymerase III alpha subunit finger" evidence="6">
    <location>
        <begin position="308"/>
        <end position="460"/>
    </location>
</feature>
<dbReference type="GO" id="GO:0008408">
    <property type="term" value="F:3'-5' exonuclease activity"/>
    <property type="evidence" value="ECO:0007669"/>
    <property type="project" value="InterPro"/>
</dbReference>
<reference evidence="8" key="1">
    <citation type="submission" date="2016-07" db="EMBL/GenBank/DDBJ databases">
        <authorList>
            <person name="Florea S."/>
            <person name="Webb J.S."/>
            <person name="Jaromczyk J."/>
            <person name="Schardl C.L."/>
        </authorList>
    </citation>
    <scope>NUCLEOTIDE SEQUENCE [LARGE SCALE GENOMIC DNA]</scope>
</reference>
<dbReference type="InterPro" id="IPR004805">
    <property type="entry name" value="DnaE2/DnaE/PolC"/>
</dbReference>
<dbReference type="Pfam" id="PF17657">
    <property type="entry name" value="DNA_pol3_finger"/>
    <property type="match status" value="1"/>
</dbReference>
<evidence type="ECO:0000313" key="8">
    <source>
        <dbReference type="Proteomes" id="UP000221751"/>
    </source>
</evidence>
<dbReference type="Pfam" id="PF07733">
    <property type="entry name" value="DNA_pol3_alpha"/>
    <property type="match status" value="1"/>
</dbReference>
<gene>
    <name evidence="7" type="primary">70</name>
    <name evidence="7" type="ORF">SEA_CHEWYVIII_70</name>
</gene>
<dbReference type="GeneID" id="80018768"/>
<dbReference type="InterPro" id="IPR040982">
    <property type="entry name" value="DNA_pol3_finger"/>
</dbReference>
<dbReference type="Gene3D" id="1.10.150.870">
    <property type="match status" value="1"/>
</dbReference>
<dbReference type="PANTHER" id="PTHR32294:SF0">
    <property type="entry name" value="DNA POLYMERASE III SUBUNIT ALPHA"/>
    <property type="match status" value="1"/>
</dbReference>
<proteinExistence type="predicted"/>
<evidence type="ECO:0000256" key="3">
    <source>
        <dbReference type="ARBA" id="ARBA00022705"/>
    </source>
</evidence>
<dbReference type="RefSeq" id="YP_010754187.1">
    <property type="nucleotide sequence ID" value="NC_073456.1"/>
</dbReference>
<keyword evidence="8" id="KW-1185">Reference proteome</keyword>
<evidence type="ECO:0000256" key="4">
    <source>
        <dbReference type="ARBA" id="ARBA00022932"/>
    </source>
</evidence>
<evidence type="ECO:0000259" key="5">
    <source>
        <dbReference type="Pfam" id="PF07733"/>
    </source>
</evidence>
<keyword evidence="4" id="KW-0239">DNA-directed DNA polymerase</keyword>
<dbReference type="EMBL" id="KX557288">
    <property type="protein sequence ID" value="AON97491.1"/>
    <property type="molecule type" value="Genomic_DNA"/>
</dbReference>
<sequence>MASLSSSELLWKWVDYGIDYRLERSPRFRRNFYPREDEYIERAKMEVGVINGKDFPDYFLVTSDLIRWAKDRPEGSITIGPGRGSAAGSFVCYALRITEIDPVPNPLMLFERFIDPGRPDYPDIDIDVADHKRHLLVERLVDLYGRDYVANIGNYLRYRGKTALETVANVYTIPSYEIADVKKLVVDRPDGDAREENSFEDTVEAFAEAQALVRKHPELKYAYELEGDYKSLGTHAAGIVISNTPIEDICAVYQRTKADGTEMSVISYDKRDAERQGVLKLDLLGLANMGIVDDCISWVPELTLEGMYELELDDEKTLEGFRNGNLAGIFQYSGRTTRGITKRIYERTIGMEAENPISFDTLADINALSRPGSLISGMTDKYIAVENGKAQPEKFHPVVDNILGSSHGCLVYQEQVMKIGSELGGFPGDKVGALRKIIGKKTAGGAFEAYYEEFAKGAMELHGMPEKTARVIWDYMAASASYLFNVAHSVSYAVIAYWMMWLKVHYPAEFYAASLRRAKKTKDKDPALELMQAAVRDGIKVLPPDLRFKHQLTWTPDHTYGPKFQRIPAVQAGFTQIPGVGESMAQAIIDYQTGENRNGEFAMKWKELQYTPAKKKKQRFPCTPYMHTLPSGKVVTRDWVSEDVIAEESKGVPGLGKTTLDKIIAWTEKDDPFDIHLAERSCAMVYTAINRGKIPLDLPTADGTYVASAPDKEVVFIGIVNEVRIIDIIESERKRTGLTAEEVRATLTKHPDKTTKAKLITTDHTGVEVHINIDRIRYPQFAEDIESITPRVDVVHVQGRTRDGYGATIQADYVSVIDLSGE</sequence>
<keyword evidence="1" id="KW-0808">Transferase</keyword>